<keyword evidence="1" id="KW-0963">Cytoplasm</keyword>
<sequence>MEFKIQAKEELIVYTYNLKQMRQLKRFGDMAYISRRMRYAVLFVNQEKLEETKQQLEKQHFVKRVVESPRAELDVWFRKQDRNEPTKEVLNAAEEEE</sequence>
<reference evidence="2" key="1">
    <citation type="journal article" date="2014" name="Genome Announc.">
        <title>Draft Genome Sequence of Lactobacillus oryzae Strain SG293T.</title>
        <authorList>
            <person name="Tanizawa Y."/>
            <person name="Fujisawa T."/>
            <person name="Mochizuki T."/>
            <person name="Kaminuma E."/>
            <person name="Nakamura Y."/>
            <person name="Tohno M."/>
        </authorList>
    </citation>
    <scope>NUCLEOTIDE SEQUENCE [LARGE SCALE GENOMIC DNA]</scope>
    <source>
        <strain evidence="2">SG293</strain>
    </source>
</reference>
<accession>A0A081BGS2</accession>
<gene>
    <name evidence="2" type="ORF">LOSG293_030790</name>
</gene>
<evidence type="ECO:0000313" key="3">
    <source>
        <dbReference type="Proteomes" id="UP000028700"/>
    </source>
</evidence>
<dbReference type="AlphaFoldDB" id="A0A081BGS2"/>
<keyword evidence="3" id="KW-1185">Reference proteome</keyword>
<dbReference type="Proteomes" id="UP000028700">
    <property type="component" value="Unassembled WGS sequence"/>
</dbReference>
<organism evidence="2 3">
    <name type="scientific">Secundilactobacillus oryzae JCM 18671</name>
    <dbReference type="NCBI Taxonomy" id="1291743"/>
    <lineage>
        <taxon>Bacteria</taxon>
        <taxon>Bacillati</taxon>
        <taxon>Bacillota</taxon>
        <taxon>Bacilli</taxon>
        <taxon>Lactobacillales</taxon>
        <taxon>Lactobacillaceae</taxon>
        <taxon>Secundilactobacillus</taxon>
    </lineage>
</organism>
<evidence type="ECO:0000313" key="2">
    <source>
        <dbReference type="EMBL" id="GAK47240.1"/>
    </source>
</evidence>
<comment type="caution">
    <text evidence="2">The sequence shown here is derived from an EMBL/GenBank/DDBJ whole genome shotgun (WGS) entry which is preliminary data.</text>
</comment>
<dbReference type="STRING" id="1291743.LOSG293_030790"/>
<dbReference type="eggNOG" id="COG4471">
    <property type="taxonomic scope" value="Bacteria"/>
</dbReference>
<evidence type="ECO:0000256" key="1">
    <source>
        <dbReference type="ARBA" id="ARBA00022490"/>
    </source>
</evidence>
<dbReference type="InterPro" id="IPR016979">
    <property type="entry name" value="DUF2129"/>
</dbReference>
<dbReference type="RefSeq" id="WP_034526270.1">
    <property type="nucleotide sequence ID" value="NZ_BBAZ01000003.1"/>
</dbReference>
<dbReference type="EMBL" id="BBJM01000003">
    <property type="protein sequence ID" value="GAK47240.1"/>
    <property type="molecule type" value="Genomic_DNA"/>
</dbReference>
<dbReference type="PIRSF" id="PIRSF031653">
    <property type="entry name" value="UCP031653"/>
    <property type="match status" value="1"/>
</dbReference>
<protein>
    <submittedName>
        <fullName evidence="2">Uncharacterized protein</fullName>
    </submittedName>
</protein>
<dbReference type="OrthoDB" id="2990788at2"/>
<name>A0A081BGS2_9LACO</name>
<proteinExistence type="predicted"/>
<dbReference type="Pfam" id="PF09902">
    <property type="entry name" value="DUF2129"/>
    <property type="match status" value="1"/>
</dbReference>